<dbReference type="EMBL" id="CP060414">
    <property type="protein sequence ID" value="QNT57697.1"/>
    <property type="molecule type" value="Genomic_DNA"/>
</dbReference>
<name>A0A7H1M7T2_9NEIS</name>
<evidence type="ECO:0000313" key="4">
    <source>
        <dbReference type="EMBL" id="QNT58351.1"/>
    </source>
</evidence>
<evidence type="ECO:0000256" key="2">
    <source>
        <dbReference type="SAM" id="Phobius"/>
    </source>
</evidence>
<reference evidence="3" key="2">
    <citation type="submission" date="2024-06" db="EMBL/GenBank/DDBJ databases">
        <title>Complete Genome Sequence of mouse commensal type strain Neisseria musculi.</title>
        <authorList>
            <person name="Thapa E."/>
            <person name="Aluvathingal J."/>
            <person name="Nadendla S."/>
            <person name="Mehta A."/>
            <person name="Tettelin H."/>
            <person name="Weyand N.J."/>
        </authorList>
    </citation>
    <scope>NUCLEOTIDE SEQUENCE</scope>
    <source>
        <strain evidence="3 6">NW831</strain>
    </source>
</reference>
<dbReference type="KEGG" id="nmus:H7A79_0890"/>
<sequence>MHISIKPVGRKLYEWNECVDQPDNATNIARAIERSFVLPKKAFGRYKSAEVHTKPKRRIPKSLVFLIIFLPLLIGFTAYTVIKMGKRYSGQSEDIQAAAVSAESLASPPPSAEYSTSAQGRSLTPDLYVPTLAEKPESKPLYDSVRQVKTFERVAACISGGDSGCTCYSDQATPLKEVSTEMCKDYVKNGLPFNPYKDTANAPYTPSETAQGGSPASGGEVPVMGGKSLPNLMYDGYVEAGEQFRP</sequence>
<gene>
    <name evidence="5" type="ORF">H7A79_0221</name>
    <name evidence="4" type="ORF">H7A79_0890</name>
    <name evidence="3" type="ORF">H7A79_2687</name>
</gene>
<dbReference type="EMBL" id="CP060414">
    <property type="protein sequence ID" value="QNT59861.1"/>
    <property type="molecule type" value="Genomic_DNA"/>
</dbReference>
<evidence type="ECO:0000313" key="5">
    <source>
        <dbReference type="EMBL" id="QNT59861.1"/>
    </source>
</evidence>
<evidence type="ECO:0000256" key="1">
    <source>
        <dbReference type="SAM" id="MobiDB-lite"/>
    </source>
</evidence>
<dbReference type="EMBL" id="CP060414">
    <property type="protein sequence ID" value="QNT58351.1"/>
    <property type="molecule type" value="Genomic_DNA"/>
</dbReference>
<keyword evidence="2" id="KW-0472">Membrane</keyword>
<feature type="transmembrane region" description="Helical" evidence="2">
    <location>
        <begin position="63"/>
        <end position="82"/>
    </location>
</feature>
<dbReference type="AlphaFoldDB" id="A0A7H1M7T2"/>
<keyword evidence="2" id="KW-1133">Transmembrane helix</keyword>
<dbReference type="KEGG" id="nmus:H7A79_0221"/>
<keyword evidence="2" id="KW-0812">Transmembrane</keyword>
<accession>A0A7H1M7T2</accession>
<feature type="compositionally biased region" description="Polar residues" evidence="1">
    <location>
        <begin position="202"/>
        <end position="214"/>
    </location>
</feature>
<keyword evidence="6" id="KW-1185">Reference proteome</keyword>
<evidence type="ECO:0000313" key="3">
    <source>
        <dbReference type="EMBL" id="QNT57697.1"/>
    </source>
</evidence>
<organism evidence="3 6">
    <name type="scientific">Neisseria musculi</name>
    <dbReference type="NCBI Taxonomy" id="1815583"/>
    <lineage>
        <taxon>Bacteria</taxon>
        <taxon>Pseudomonadati</taxon>
        <taxon>Pseudomonadota</taxon>
        <taxon>Betaproteobacteria</taxon>
        <taxon>Neisseriales</taxon>
        <taxon>Neisseriaceae</taxon>
        <taxon>Neisseria</taxon>
    </lineage>
</organism>
<proteinExistence type="predicted"/>
<dbReference type="RefSeq" id="WP_246407985.1">
    <property type="nucleotide sequence ID" value="NZ_CP060414.2"/>
</dbReference>
<dbReference type="Proteomes" id="UP000516412">
    <property type="component" value="Chromosome"/>
</dbReference>
<dbReference type="KEGG" id="nmus:H7A79_2687"/>
<reference evidence="6" key="1">
    <citation type="submission" date="2020-09" db="EMBL/GenBank/DDBJ databases">
        <title>Complete Genome Sequence of mouse commensal type strain Neisseria musculi.</title>
        <authorList>
            <person name="Thapa E."/>
            <person name="Aluvathingal J."/>
            <person name="Nadendla S."/>
            <person name="Mehta A."/>
            <person name="Tettelin H."/>
            <person name="Weyand N.J."/>
        </authorList>
    </citation>
    <scope>NUCLEOTIDE SEQUENCE [LARGE SCALE GENOMIC DNA]</scope>
    <source>
        <strain evidence="6">NW831</strain>
    </source>
</reference>
<feature type="region of interest" description="Disordered" evidence="1">
    <location>
        <begin position="198"/>
        <end position="224"/>
    </location>
</feature>
<evidence type="ECO:0000313" key="6">
    <source>
        <dbReference type="Proteomes" id="UP000516412"/>
    </source>
</evidence>
<protein>
    <submittedName>
        <fullName evidence="3">Zonula occludens toxin</fullName>
    </submittedName>
</protein>